<reference evidence="1 2" key="1">
    <citation type="submission" date="2018-12" db="EMBL/GenBank/DDBJ databases">
        <authorList>
            <consortium name="Pathogen Informatics"/>
        </authorList>
    </citation>
    <scope>NUCLEOTIDE SEQUENCE [LARGE SCALE GENOMIC DNA]</scope>
    <source>
        <strain evidence="1 2">NCTC13193</strain>
    </source>
</reference>
<accession>A0A3S4YF86</accession>
<evidence type="ECO:0000313" key="2">
    <source>
        <dbReference type="Proteomes" id="UP000270487"/>
    </source>
</evidence>
<organism evidence="1 2">
    <name type="scientific">Serratia fonticola</name>
    <dbReference type="NCBI Taxonomy" id="47917"/>
    <lineage>
        <taxon>Bacteria</taxon>
        <taxon>Pseudomonadati</taxon>
        <taxon>Pseudomonadota</taxon>
        <taxon>Gammaproteobacteria</taxon>
        <taxon>Enterobacterales</taxon>
        <taxon>Yersiniaceae</taxon>
        <taxon>Serratia</taxon>
    </lineage>
</organism>
<evidence type="ECO:0000313" key="1">
    <source>
        <dbReference type="EMBL" id="VEI75931.1"/>
    </source>
</evidence>
<dbReference type="Proteomes" id="UP000270487">
    <property type="component" value="Chromosome"/>
</dbReference>
<dbReference type="InterPro" id="IPR036249">
    <property type="entry name" value="Thioredoxin-like_sf"/>
</dbReference>
<protein>
    <submittedName>
        <fullName evidence="1">Uncharacterized GST-like protein yfcF</fullName>
    </submittedName>
</protein>
<dbReference type="Gene3D" id="3.40.30.10">
    <property type="entry name" value="Glutaredoxin"/>
    <property type="match status" value="1"/>
</dbReference>
<dbReference type="AlphaFoldDB" id="A0A3S4YF86"/>
<sequence>MNPSATVLYTDSDFFSPYAMSTFVALTEKGMPFTVKPVDLSLGNSKARPTAAFR</sequence>
<dbReference type="SUPFAM" id="SSF52833">
    <property type="entry name" value="Thioredoxin-like"/>
    <property type="match status" value="1"/>
</dbReference>
<name>A0A3S4YF86_SERFO</name>
<dbReference type="EMBL" id="LR134492">
    <property type="protein sequence ID" value="VEI75931.1"/>
    <property type="molecule type" value="Genomic_DNA"/>
</dbReference>
<proteinExistence type="predicted"/>
<gene>
    <name evidence="1" type="primary">yfcF_1</name>
    <name evidence="1" type="ORF">NCTC13193_05136</name>
</gene>
<dbReference type="CDD" id="cd00570">
    <property type="entry name" value="GST_N_family"/>
    <property type="match status" value="1"/>
</dbReference>